<feature type="domain" description="Response regulatory" evidence="2">
    <location>
        <begin position="7"/>
        <end position="117"/>
    </location>
</feature>
<reference evidence="3 4" key="1">
    <citation type="submission" date="2023-03" db="EMBL/GenBank/DDBJ databases">
        <title>Novosphingobium cyanobacteriorum sp. nov., isolated from a eutrophic reservoir during the Microcystis bloom period.</title>
        <authorList>
            <person name="Kang M."/>
            <person name="Le V."/>
            <person name="Ko S.-R."/>
            <person name="Lee S.-A."/>
            <person name="Ahn C.-Y."/>
        </authorList>
    </citation>
    <scope>NUCLEOTIDE SEQUENCE [LARGE SCALE GENOMIC DNA]</scope>
    <source>
        <strain evidence="3 4">HBC54</strain>
    </source>
</reference>
<dbReference type="Proteomes" id="UP001222770">
    <property type="component" value="Unassembled WGS sequence"/>
</dbReference>
<dbReference type="InterPro" id="IPR001789">
    <property type="entry name" value="Sig_transdc_resp-reg_receiver"/>
</dbReference>
<accession>A0ABT6CIC7</accession>
<keyword evidence="4" id="KW-1185">Reference proteome</keyword>
<dbReference type="SUPFAM" id="SSF52172">
    <property type="entry name" value="CheY-like"/>
    <property type="match status" value="1"/>
</dbReference>
<dbReference type="EMBL" id="JAROCY010000008">
    <property type="protein sequence ID" value="MDF8333541.1"/>
    <property type="molecule type" value="Genomic_DNA"/>
</dbReference>
<protein>
    <recommendedName>
        <fullName evidence="2">Response regulatory domain-containing protein</fullName>
    </recommendedName>
</protein>
<evidence type="ECO:0000259" key="2">
    <source>
        <dbReference type="PROSITE" id="PS50110"/>
    </source>
</evidence>
<comment type="caution">
    <text evidence="3">The sequence shown here is derived from an EMBL/GenBank/DDBJ whole genome shotgun (WGS) entry which is preliminary data.</text>
</comment>
<keyword evidence="1" id="KW-0597">Phosphoprotein</keyword>
<dbReference type="RefSeq" id="WP_277277340.1">
    <property type="nucleotide sequence ID" value="NZ_JAROCY010000008.1"/>
</dbReference>
<name>A0ABT6CIC7_9SPHN</name>
<dbReference type="InterPro" id="IPR011006">
    <property type="entry name" value="CheY-like_superfamily"/>
</dbReference>
<dbReference type="PROSITE" id="PS50110">
    <property type="entry name" value="RESPONSE_REGULATORY"/>
    <property type="match status" value="1"/>
</dbReference>
<organism evidence="3 4">
    <name type="scientific">Novosphingobium cyanobacteriorum</name>
    <dbReference type="NCBI Taxonomy" id="3024215"/>
    <lineage>
        <taxon>Bacteria</taxon>
        <taxon>Pseudomonadati</taxon>
        <taxon>Pseudomonadota</taxon>
        <taxon>Alphaproteobacteria</taxon>
        <taxon>Sphingomonadales</taxon>
        <taxon>Sphingomonadaceae</taxon>
        <taxon>Novosphingobium</taxon>
    </lineage>
</organism>
<sequence>MKIARASVLVLEDSVILAMAMEEELAERGHTVCAAATVAAAEQCLAEARSFDVALLDMRLPDGTPDALARKLLAAGCAVALVSGVGKDEVADDLAHLPLFRKPAPLHLLADWVDGVLRPQRV</sequence>
<proteinExistence type="predicted"/>
<feature type="modified residue" description="4-aspartylphosphate" evidence="1">
    <location>
        <position position="57"/>
    </location>
</feature>
<evidence type="ECO:0000256" key="1">
    <source>
        <dbReference type="PROSITE-ProRule" id="PRU00169"/>
    </source>
</evidence>
<dbReference type="Gene3D" id="3.40.50.2300">
    <property type="match status" value="1"/>
</dbReference>
<evidence type="ECO:0000313" key="4">
    <source>
        <dbReference type="Proteomes" id="UP001222770"/>
    </source>
</evidence>
<evidence type="ECO:0000313" key="3">
    <source>
        <dbReference type="EMBL" id="MDF8333541.1"/>
    </source>
</evidence>
<gene>
    <name evidence="3" type="ORF">POM99_10040</name>
</gene>